<organism evidence="1 2">
    <name type="scientific">Spodoptera exigua</name>
    <name type="common">Beet armyworm</name>
    <name type="synonym">Noctua fulgens</name>
    <dbReference type="NCBI Taxonomy" id="7107"/>
    <lineage>
        <taxon>Eukaryota</taxon>
        <taxon>Metazoa</taxon>
        <taxon>Ecdysozoa</taxon>
        <taxon>Arthropoda</taxon>
        <taxon>Hexapoda</taxon>
        <taxon>Insecta</taxon>
        <taxon>Pterygota</taxon>
        <taxon>Neoptera</taxon>
        <taxon>Endopterygota</taxon>
        <taxon>Lepidoptera</taxon>
        <taxon>Glossata</taxon>
        <taxon>Ditrysia</taxon>
        <taxon>Noctuoidea</taxon>
        <taxon>Noctuidae</taxon>
        <taxon>Amphipyrinae</taxon>
        <taxon>Spodoptera</taxon>
    </lineage>
</organism>
<dbReference type="PANTHER" id="PTHR10974">
    <property type="entry name" value="FI08016P-RELATED"/>
    <property type="match status" value="1"/>
</dbReference>
<proteinExistence type="predicted"/>
<dbReference type="EMBL" id="JACEFF010000502">
    <property type="protein sequence ID" value="KAH9636378.1"/>
    <property type="molecule type" value="Genomic_DNA"/>
</dbReference>
<evidence type="ECO:0000313" key="2">
    <source>
        <dbReference type="Proteomes" id="UP000814243"/>
    </source>
</evidence>
<protein>
    <submittedName>
        <fullName evidence="1">Uncharacterized protein</fullName>
    </submittedName>
</protein>
<dbReference type="GO" id="GO:0005615">
    <property type="term" value="C:extracellular space"/>
    <property type="evidence" value="ECO:0007669"/>
    <property type="project" value="TreeGrafter"/>
</dbReference>
<name>A0A922SGS7_SPOEX</name>
<dbReference type="PANTHER" id="PTHR10974:SF1">
    <property type="entry name" value="FI08016P-RELATED"/>
    <property type="match status" value="1"/>
</dbReference>
<dbReference type="InterPro" id="IPR004245">
    <property type="entry name" value="DUF229"/>
</dbReference>
<gene>
    <name evidence="1" type="ORF">HF086_011235</name>
</gene>
<dbReference type="SUPFAM" id="SSF53649">
    <property type="entry name" value="Alkaline phosphatase-like"/>
    <property type="match status" value="1"/>
</dbReference>
<evidence type="ECO:0000313" key="1">
    <source>
        <dbReference type="EMBL" id="KAH9636378.1"/>
    </source>
</evidence>
<dbReference type="CDD" id="cd16021">
    <property type="entry name" value="ALP_like"/>
    <property type="match status" value="1"/>
</dbReference>
<dbReference type="AlphaFoldDB" id="A0A922SGS7"/>
<dbReference type="Proteomes" id="UP000814243">
    <property type="component" value="Unassembled WGS sequence"/>
</dbReference>
<comment type="caution">
    <text evidence="1">The sequence shown here is derived from an EMBL/GenBank/DDBJ whole genome shotgun (WGS) entry which is preliminary data.</text>
</comment>
<accession>A0A922SGS7</accession>
<dbReference type="Pfam" id="PF02995">
    <property type="entry name" value="DUF229"/>
    <property type="match status" value="1"/>
</dbReference>
<sequence>MVTHIRYAYFNQIICTYFNYSIVENRSMEYCLQEKGKGCERPKLDPFSAEVMALTRDMPKVTCDGFDWIVCKKSECYVTQEILNNVTDISCDYRDIIFSLFTPRWEGVKTGLRPVKTYPNPQNHGNSYNVMILAFDSSSHNGFMRKMPKSYKYLSKNAIIMNGFNIVGDGTPAALFPIFTGKPEEEHPDARKKITKNVYVDHRSFIFYKLKSFGYQTAYWEDSPHIGTFQYRFNGFQHQPADHYFRPFFLEHSSLPFNTPQYCTGSTPTYELMMNISDELFQLDGKKFCFTIIGDICHNDFNQMSTADDLLLSFMESWSSRKILEDTLLVVMGDHGSRSKCENRQMTFVKSVMRQKVDDQVLKYVNYKEEDAFFETLKCLLQKHPANTIRLR</sequence>
<dbReference type="InterPro" id="IPR017850">
    <property type="entry name" value="Alkaline_phosphatase_core_sf"/>
</dbReference>
<dbReference type="Gene3D" id="3.40.720.10">
    <property type="entry name" value="Alkaline Phosphatase, subunit A"/>
    <property type="match status" value="1"/>
</dbReference>
<reference evidence="1" key="1">
    <citation type="journal article" date="2021" name="G3 (Bethesda)">
        <title>Genome and transcriptome analysis of the beet armyworm Spodoptera exigua reveals targets for pest control. .</title>
        <authorList>
            <person name="Simon S."/>
            <person name="Breeschoten T."/>
            <person name="Jansen H.J."/>
            <person name="Dirks R.P."/>
            <person name="Schranz M.E."/>
            <person name="Ros V.I.D."/>
        </authorList>
    </citation>
    <scope>NUCLEOTIDE SEQUENCE</scope>
    <source>
        <strain evidence="1">TB_SE_WUR_2020</strain>
    </source>
</reference>